<protein>
    <submittedName>
        <fullName evidence="2">Alpha/beta hydrolase</fullName>
    </submittedName>
</protein>
<organism evidence="2 3">
    <name type="scientific">Amycolatopsis albispora</name>
    <dbReference type="NCBI Taxonomy" id="1804986"/>
    <lineage>
        <taxon>Bacteria</taxon>
        <taxon>Bacillati</taxon>
        <taxon>Actinomycetota</taxon>
        <taxon>Actinomycetes</taxon>
        <taxon>Pseudonocardiales</taxon>
        <taxon>Pseudonocardiaceae</taxon>
        <taxon>Amycolatopsis</taxon>
    </lineage>
</organism>
<dbReference type="InterPro" id="IPR029058">
    <property type="entry name" value="AB_hydrolase_fold"/>
</dbReference>
<evidence type="ECO:0000259" key="1">
    <source>
        <dbReference type="Pfam" id="PF12697"/>
    </source>
</evidence>
<dbReference type="InterPro" id="IPR052897">
    <property type="entry name" value="Sec-Metab_Biosynth_Hydrolase"/>
</dbReference>
<reference evidence="2 3" key="1">
    <citation type="submission" date="2016-04" db="EMBL/GenBank/DDBJ databases">
        <title>Complete genome sequence and analysis of deep-sea sediment isolate, Amycolatopsis sp. WP1.</title>
        <authorList>
            <person name="Wang H."/>
            <person name="Chen S."/>
            <person name="Wu Q."/>
        </authorList>
    </citation>
    <scope>NUCLEOTIDE SEQUENCE [LARGE SCALE GENOMIC DNA]</scope>
    <source>
        <strain evidence="2 3">WP1</strain>
    </source>
</reference>
<dbReference type="RefSeq" id="WP_113691825.1">
    <property type="nucleotide sequence ID" value="NZ_CP015163.1"/>
</dbReference>
<dbReference type="EMBL" id="CP015163">
    <property type="protein sequence ID" value="AXB42559.1"/>
    <property type="molecule type" value="Genomic_DNA"/>
</dbReference>
<dbReference type="Pfam" id="PF12697">
    <property type="entry name" value="Abhydrolase_6"/>
    <property type="match status" value="1"/>
</dbReference>
<keyword evidence="2" id="KW-0378">Hydrolase</keyword>
<dbReference type="PANTHER" id="PTHR37017">
    <property type="entry name" value="AB HYDROLASE-1 DOMAIN-CONTAINING PROTEIN-RELATED"/>
    <property type="match status" value="1"/>
</dbReference>
<evidence type="ECO:0000313" key="2">
    <source>
        <dbReference type="EMBL" id="AXB42559.1"/>
    </source>
</evidence>
<dbReference type="OrthoDB" id="9773549at2"/>
<dbReference type="InterPro" id="IPR000073">
    <property type="entry name" value="AB_hydrolase_1"/>
</dbReference>
<sequence length="222" mass="23868">MATFVLIHGGGSSGWEYHLLEAELRALGHDVVAPDLPIEDGANGVAEYADAVVAAIGPREDLVVVGHSFGGLVAPLVCDRRPSRLLVLLAAMIPRPGEPASDWWANTGHESEVDMEADPIGAFLHDVPRELAEEALAKGRPHEGDSLGKPWPLAAWPAVPTRVLACRDDRFFPLEFARRVSRERLGIEPDVIGGSHCVSLSRPKELAARLDAYLTAEQQPAG</sequence>
<evidence type="ECO:0000313" key="3">
    <source>
        <dbReference type="Proteomes" id="UP000250434"/>
    </source>
</evidence>
<keyword evidence="3" id="KW-1185">Reference proteome</keyword>
<dbReference type="AlphaFoldDB" id="A0A344L3D5"/>
<name>A0A344L3D5_9PSEU</name>
<proteinExistence type="predicted"/>
<feature type="domain" description="AB hydrolase-1" evidence="1">
    <location>
        <begin position="4"/>
        <end position="208"/>
    </location>
</feature>
<dbReference type="Gene3D" id="3.40.50.1820">
    <property type="entry name" value="alpha/beta hydrolase"/>
    <property type="match status" value="1"/>
</dbReference>
<gene>
    <name evidence="2" type="ORF">A4R43_08480</name>
</gene>
<accession>A0A344L3D5</accession>
<dbReference type="PANTHER" id="PTHR37017:SF11">
    <property type="entry name" value="ESTERASE_LIPASE_THIOESTERASE DOMAIN-CONTAINING PROTEIN"/>
    <property type="match status" value="1"/>
</dbReference>
<dbReference type="KEGG" id="aab:A4R43_08480"/>
<dbReference type="Proteomes" id="UP000250434">
    <property type="component" value="Chromosome"/>
</dbReference>
<dbReference type="SUPFAM" id="SSF53474">
    <property type="entry name" value="alpha/beta-Hydrolases"/>
    <property type="match status" value="1"/>
</dbReference>
<dbReference type="GO" id="GO:0016787">
    <property type="term" value="F:hydrolase activity"/>
    <property type="evidence" value="ECO:0007669"/>
    <property type="project" value="UniProtKB-KW"/>
</dbReference>